<feature type="transmembrane region" description="Helical" evidence="1">
    <location>
        <begin position="135"/>
        <end position="151"/>
    </location>
</feature>
<name>A0ABX2INW8_9RHOB</name>
<dbReference type="GO" id="GO:0008237">
    <property type="term" value="F:metallopeptidase activity"/>
    <property type="evidence" value="ECO:0007669"/>
    <property type="project" value="UniProtKB-KW"/>
</dbReference>
<feature type="domain" description="CAAX prenyl protease 2/Lysostaphin resistance protein A-like" evidence="2">
    <location>
        <begin position="140"/>
        <end position="236"/>
    </location>
</feature>
<keyword evidence="4" id="KW-1185">Reference proteome</keyword>
<keyword evidence="1" id="KW-1133">Transmembrane helix</keyword>
<reference evidence="3 4" key="1">
    <citation type="submission" date="2020-06" db="EMBL/GenBank/DDBJ databases">
        <title>Sulfitobacter algicola sp. nov., isolated from green algae.</title>
        <authorList>
            <person name="Wang C."/>
        </authorList>
    </citation>
    <scope>NUCLEOTIDE SEQUENCE [LARGE SCALE GENOMIC DNA]</scope>
    <source>
        <strain evidence="3 4">1151</strain>
    </source>
</reference>
<keyword evidence="3" id="KW-0482">Metalloprotease</keyword>
<gene>
    <name evidence="3" type="ORF">HRQ87_07165</name>
</gene>
<keyword evidence="1" id="KW-0472">Membrane</keyword>
<dbReference type="EMBL" id="JABUFE010000003">
    <property type="protein sequence ID" value="NSX54582.1"/>
    <property type="molecule type" value="Genomic_DNA"/>
</dbReference>
<feature type="transmembrane region" description="Helical" evidence="1">
    <location>
        <begin position="273"/>
        <end position="292"/>
    </location>
</feature>
<dbReference type="Proteomes" id="UP000777935">
    <property type="component" value="Unassembled WGS sequence"/>
</dbReference>
<feature type="transmembrane region" description="Helical" evidence="1">
    <location>
        <begin position="103"/>
        <end position="123"/>
    </location>
</feature>
<dbReference type="InterPro" id="IPR003675">
    <property type="entry name" value="Rce1/LyrA-like_dom"/>
</dbReference>
<keyword evidence="1" id="KW-0812">Transmembrane</keyword>
<organism evidence="3 4">
    <name type="scientific">Parasulfitobacter algicola</name>
    <dbReference type="NCBI Taxonomy" id="2614809"/>
    <lineage>
        <taxon>Bacteria</taxon>
        <taxon>Pseudomonadati</taxon>
        <taxon>Pseudomonadota</taxon>
        <taxon>Alphaproteobacteria</taxon>
        <taxon>Rhodobacterales</taxon>
        <taxon>Roseobacteraceae</taxon>
        <taxon>Parasulfitobacter</taxon>
    </lineage>
</organism>
<feature type="transmembrane region" description="Helical" evidence="1">
    <location>
        <begin position="172"/>
        <end position="191"/>
    </location>
</feature>
<keyword evidence="3" id="KW-0378">Hydrolase</keyword>
<accession>A0ABX2INW8</accession>
<feature type="transmembrane region" description="Helical" evidence="1">
    <location>
        <begin position="63"/>
        <end position="83"/>
    </location>
</feature>
<evidence type="ECO:0000313" key="4">
    <source>
        <dbReference type="Proteomes" id="UP000777935"/>
    </source>
</evidence>
<comment type="caution">
    <text evidence="3">The sequence shown here is derived from an EMBL/GenBank/DDBJ whole genome shotgun (WGS) entry which is preliminary data.</text>
</comment>
<feature type="transmembrane region" description="Helical" evidence="1">
    <location>
        <begin position="21"/>
        <end position="43"/>
    </location>
</feature>
<dbReference type="RefSeq" id="WP_174136748.1">
    <property type="nucleotide sequence ID" value="NZ_JABUFE010000003.1"/>
</dbReference>
<keyword evidence="3" id="KW-0645">Protease</keyword>
<sequence>MAYRNHDAFVDPARPKSDLGSLILGIIFIELAFIFGFIIMYGVMTVLSQDPDAIYQGTTAGGMLIQLFTFAFFGIAVILVAELRHNRDFLSLIGNPFHVVRDFRATFIALCMIMVLLEVIYLTFYGSQILEVRNVFRWAALLPISVLALLIQTGSEELFYRGYVQQQLAARFNSPLIWLIVPNILFAWAHYSSEADYTSNMQTMIWTFSFGLVASDLTARSGNLGPAFALHLANNIAAMLLYGEHGGQGSGLALILFPSVDADIAQGQSAETILSIGLIYQLGFLLIIWLTARNALRR</sequence>
<dbReference type="Pfam" id="PF02517">
    <property type="entry name" value="Rce1-like"/>
    <property type="match status" value="1"/>
</dbReference>
<evidence type="ECO:0000259" key="2">
    <source>
        <dbReference type="Pfam" id="PF02517"/>
    </source>
</evidence>
<evidence type="ECO:0000313" key="3">
    <source>
        <dbReference type="EMBL" id="NSX54582.1"/>
    </source>
</evidence>
<protein>
    <submittedName>
        <fullName evidence="3">CPBP family intramembrane metalloprotease</fullName>
    </submittedName>
</protein>
<proteinExistence type="predicted"/>
<evidence type="ECO:0000256" key="1">
    <source>
        <dbReference type="SAM" id="Phobius"/>
    </source>
</evidence>